<feature type="compositionally biased region" description="Basic and acidic residues" evidence="2">
    <location>
        <begin position="494"/>
        <end position="505"/>
    </location>
</feature>
<dbReference type="InterPro" id="IPR020422">
    <property type="entry name" value="TYR_PHOSPHATASE_DUAL_dom"/>
</dbReference>
<dbReference type="SUPFAM" id="SSF52799">
    <property type="entry name" value="(Phosphotyrosine protein) phosphatases II"/>
    <property type="match status" value="1"/>
</dbReference>
<keyword evidence="3" id="KW-1133">Transmembrane helix</keyword>
<evidence type="ECO:0000313" key="6">
    <source>
        <dbReference type="Ensembl" id="ENSECRP00000003428.1"/>
    </source>
</evidence>
<feature type="compositionally biased region" description="Basic and acidic residues" evidence="2">
    <location>
        <begin position="867"/>
        <end position="876"/>
    </location>
</feature>
<reference evidence="6" key="3">
    <citation type="submission" date="2025-09" db="UniProtKB">
        <authorList>
            <consortium name="Ensembl"/>
        </authorList>
    </citation>
    <scope>IDENTIFICATION</scope>
</reference>
<evidence type="ECO:0000259" key="5">
    <source>
        <dbReference type="PROSITE" id="PS50056"/>
    </source>
</evidence>
<dbReference type="Pfam" id="PF00782">
    <property type="entry name" value="DSPc"/>
    <property type="match status" value="1"/>
</dbReference>
<sequence>KSSIPYRQQIMAKNIYNTSSIFMEPIHLSSAVAAKQIINEELKPKEIKVAPMPEEMMESAEQLLVEDLYNRVKEMVDDTSRFNTPCVLDIQRLLTQDRLEAPMNPVDEVWPNIFIGEKSVAVNKARLKRMGITHILNAAHGTGIYTSQDFYTGMEIQYLGIEVDDFPDVDISKHFRTAAEFLDEALLTYRGKILVSSVMGVSRSAVFVAAYLMIFHHMTIMDSLLKLRKKRPINPNEGFLRQLRDFNEQLLEERSTLDDDESDTLSQSSVIEAKTHSIMAEEEDLGSVIGAKVHSIVVEEEDNMSTMSSLPPSQEKMVKNESKNQKLPEKDNEEDVDHIIQEWQRRNEKYQSEDWWKSNPLNDDELSLLEGSSFDPCDREDLESVNSSDIRELKEYLAARGVGRVRNDSISTETSESDIWTQRLREIENQAAERYGRGGANKYSTEKEEKDIDEESVFSDTSSLYNFCKKNKDKLTPLERWKIKRIQFGWNKRDAESADGKKAQNGEEQTESESTSQLGEVNLTAYQAWKLKHQKKLGHVNKDEIVELTKGEDTASVKRKQRRTEILERSRQNLEESQSMCGWETESSMSGSIPFSAFWPNMSLKSAQDDTASMLSMQSNRSSVSQARSIQNLPQTPLIPIPNLQVGNNEAISLASIQNWIANVVTETIVQKQNELLMQGSLPSSRASSVFGMNTKSTVASRNMDDDKVSLLSMQSGASCGSSLHQKETRTYDNQSLVSFDGISGLGFKEKITQTSKPLYSLFGDDIDLKKLDTRNKEMQSEIRGKASEYQKEKLVACNKRSTLFKKKKAKDSDEDDDVGSVISSRCSFTKTDASSNKRGHFSSLDTEITDRISSVDKWLSDVKESSTSFKPERKSTASSYPSRDGEEKLDFTISKRKADSFKSSYSSIDESNKSTSKISSKAYLEPYLDSSSSQEDSVTANGMSELGSNRTKSRHVHKGAEIHDQDSNEYGARGSFNHHLSNMDNKQEDSNSDEDIIETIRARVRSMTKQEEDLDDDSVINSWRSQDKNHYSISLEVS</sequence>
<dbReference type="GO" id="GO:0043409">
    <property type="term" value="P:negative regulation of MAPK cascade"/>
    <property type="evidence" value="ECO:0007669"/>
    <property type="project" value="TreeGrafter"/>
</dbReference>
<keyword evidence="3" id="KW-0472">Membrane</keyword>
<evidence type="ECO:0000256" key="1">
    <source>
        <dbReference type="ARBA" id="ARBA00008601"/>
    </source>
</evidence>
<feature type="region of interest" description="Disordered" evidence="2">
    <location>
        <begin position="301"/>
        <end position="336"/>
    </location>
</feature>
<dbReference type="PRINTS" id="PR01908">
    <property type="entry name" value="ADSPHPHTASE"/>
</dbReference>
<keyword evidence="3" id="KW-0812">Transmembrane</keyword>
<feature type="domain" description="Tyrosine-protein phosphatase" evidence="4">
    <location>
        <begin position="104"/>
        <end position="252"/>
    </location>
</feature>
<evidence type="ECO:0000313" key="7">
    <source>
        <dbReference type="Proteomes" id="UP000694620"/>
    </source>
</evidence>
<dbReference type="Proteomes" id="UP000694620">
    <property type="component" value="Chromosome 4"/>
</dbReference>
<proteinExistence type="inferred from homology"/>
<organism evidence="6 7">
    <name type="scientific">Erpetoichthys calabaricus</name>
    <name type="common">Rope fish</name>
    <name type="synonym">Calamoichthys calabaricus</name>
    <dbReference type="NCBI Taxonomy" id="27687"/>
    <lineage>
        <taxon>Eukaryota</taxon>
        <taxon>Metazoa</taxon>
        <taxon>Chordata</taxon>
        <taxon>Craniata</taxon>
        <taxon>Vertebrata</taxon>
        <taxon>Euteleostomi</taxon>
        <taxon>Actinopterygii</taxon>
        <taxon>Polypteriformes</taxon>
        <taxon>Polypteridae</taxon>
        <taxon>Erpetoichthys</taxon>
    </lineage>
</organism>
<feature type="domain" description="Tyrosine specific protein phosphatases" evidence="5">
    <location>
        <begin position="173"/>
        <end position="232"/>
    </location>
</feature>
<accession>A0A8C4RLM6</accession>
<feature type="region of interest" description="Disordered" evidence="2">
    <location>
        <begin position="867"/>
        <end position="889"/>
    </location>
</feature>
<dbReference type="GO" id="GO:0033549">
    <property type="term" value="F:MAP kinase phosphatase activity"/>
    <property type="evidence" value="ECO:0007669"/>
    <property type="project" value="TreeGrafter"/>
</dbReference>
<protein>
    <submittedName>
        <fullName evidence="6">Dual specificity phosphatase 27</fullName>
    </submittedName>
</protein>
<feature type="transmembrane region" description="Helical" evidence="3">
    <location>
        <begin position="193"/>
        <end position="214"/>
    </location>
</feature>
<comment type="similarity">
    <text evidence="1">Belongs to the protein-tyrosine phosphatase family. Non-receptor class dual specificity subfamily.</text>
</comment>
<dbReference type="GO" id="GO:0005737">
    <property type="term" value="C:cytoplasm"/>
    <property type="evidence" value="ECO:0007669"/>
    <property type="project" value="TreeGrafter"/>
</dbReference>
<dbReference type="GO" id="GO:0008138">
    <property type="term" value="F:protein tyrosine/serine/threonine phosphatase activity"/>
    <property type="evidence" value="ECO:0007669"/>
    <property type="project" value="InterPro"/>
</dbReference>
<reference evidence="6" key="2">
    <citation type="submission" date="2025-08" db="UniProtKB">
        <authorList>
            <consortium name="Ensembl"/>
        </authorList>
    </citation>
    <scope>IDENTIFICATION</scope>
</reference>
<dbReference type="PANTHER" id="PTHR45682">
    <property type="entry name" value="AGAP008228-PA"/>
    <property type="match status" value="1"/>
</dbReference>
<evidence type="ECO:0000256" key="3">
    <source>
        <dbReference type="SAM" id="Phobius"/>
    </source>
</evidence>
<feature type="compositionally biased region" description="Polar residues" evidence="2">
    <location>
        <begin position="930"/>
        <end position="951"/>
    </location>
</feature>
<gene>
    <name evidence="6" type="primary">STYXL2</name>
    <name evidence="6" type="synonym">dusp27</name>
</gene>
<dbReference type="InterPro" id="IPR029021">
    <property type="entry name" value="Prot-tyrosine_phosphatase-like"/>
</dbReference>
<dbReference type="InterPro" id="IPR000387">
    <property type="entry name" value="Tyr_Pase_dom"/>
</dbReference>
<dbReference type="PROSITE" id="PS50054">
    <property type="entry name" value="TYR_PHOSPHATASE_DUAL"/>
    <property type="match status" value="1"/>
</dbReference>
<feature type="region of interest" description="Disordered" evidence="2">
    <location>
        <begin position="494"/>
        <end position="518"/>
    </location>
</feature>
<dbReference type="InterPro" id="IPR020405">
    <property type="entry name" value="Atypical_DUSP_subfamA"/>
</dbReference>
<evidence type="ECO:0000256" key="2">
    <source>
        <dbReference type="SAM" id="MobiDB-lite"/>
    </source>
</evidence>
<dbReference type="PROSITE" id="PS50056">
    <property type="entry name" value="TYR_PHOSPHATASE_2"/>
    <property type="match status" value="1"/>
</dbReference>
<dbReference type="InterPro" id="IPR000340">
    <property type="entry name" value="Dual-sp_phosphatase_cat-dom"/>
</dbReference>
<keyword evidence="7" id="KW-1185">Reference proteome</keyword>
<dbReference type="Ensembl" id="ENSECRT00000003487.1">
    <property type="protein sequence ID" value="ENSECRP00000003428.1"/>
    <property type="gene ID" value="ENSECRG00000002295.1"/>
</dbReference>
<dbReference type="PRINTS" id="PR01909">
    <property type="entry name" value="ADSPHPHTASEA"/>
</dbReference>
<feature type="region of interest" description="Disordered" evidence="2">
    <location>
        <begin position="930"/>
        <end position="962"/>
    </location>
</feature>
<dbReference type="SMART" id="SM00195">
    <property type="entry name" value="DSPc"/>
    <property type="match status" value="1"/>
</dbReference>
<reference evidence="6" key="1">
    <citation type="submission" date="2021-06" db="EMBL/GenBank/DDBJ databases">
        <authorList>
            <consortium name="Wellcome Sanger Institute Data Sharing"/>
        </authorList>
    </citation>
    <scope>NUCLEOTIDE SEQUENCE [LARGE SCALE GENOMIC DNA]</scope>
</reference>
<feature type="compositionally biased region" description="Basic and acidic residues" evidence="2">
    <location>
        <begin position="316"/>
        <end position="330"/>
    </location>
</feature>
<dbReference type="PANTHER" id="PTHR45682:SF4">
    <property type="entry name" value="SERINE_THREONINE_TYROSINE-INTERACTING-LIKE PROTEIN 2"/>
    <property type="match status" value="1"/>
</dbReference>
<dbReference type="AlphaFoldDB" id="A0A8C4RLM6"/>
<dbReference type="Gene3D" id="3.90.190.10">
    <property type="entry name" value="Protein tyrosine phosphatase superfamily"/>
    <property type="match status" value="1"/>
</dbReference>
<evidence type="ECO:0000259" key="4">
    <source>
        <dbReference type="PROSITE" id="PS50054"/>
    </source>
</evidence>
<name>A0A8C4RLM6_ERPCA</name>
<dbReference type="GeneTree" id="ENSGT00940000159723"/>